<dbReference type="Proteomes" id="UP001148662">
    <property type="component" value="Unassembled WGS sequence"/>
</dbReference>
<evidence type="ECO:0000313" key="1">
    <source>
        <dbReference type="EMBL" id="KAJ3529165.1"/>
    </source>
</evidence>
<gene>
    <name evidence="1" type="ORF">NM688_g7890</name>
</gene>
<evidence type="ECO:0000313" key="2">
    <source>
        <dbReference type="Proteomes" id="UP001148662"/>
    </source>
</evidence>
<comment type="caution">
    <text evidence="1">The sequence shown here is derived from an EMBL/GenBank/DDBJ whole genome shotgun (WGS) entry which is preliminary data.</text>
</comment>
<keyword evidence="2" id="KW-1185">Reference proteome</keyword>
<proteinExistence type="predicted"/>
<dbReference type="EMBL" id="JANHOG010001964">
    <property type="protein sequence ID" value="KAJ3529165.1"/>
    <property type="molecule type" value="Genomic_DNA"/>
</dbReference>
<name>A0ACC1S003_9APHY</name>
<protein>
    <submittedName>
        <fullName evidence="1">Uncharacterized protein</fullName>
    </submittedName>
</protein>
<reference evidence="1" key="1">
    <citation type="submission" date="2022-07" db="EMBL/GenBank/DDBJ databases">
        <title>Genome Sequence of Phlebia brevispora.</title>
        <authorList>
            <person name="Buettner E."/>
        </authorList>
    </citation>
    <scope>NUCLEOTIDE SEQUENCE</scope>
    <source>
        <strain evidence="1">MPL23</strain>
    </source>
</reference>
<accession>A0ACC1S003</accession>
<organism evidence="1 2">
    <name type="scientific">Phlebia brevispora</name>
    <dbReference type="NCBI Taxonomy" id="194682"/>
    <lineage>
        <taxon>Eukaryota</taxon>
        <taxon>Fungi</taxon>
        <taxon>Dikarya</taxon>
        <taxon>Basidiomycota</taxon>
        <taxon>Agaricomycotina</taxon>
        <taxon>Agaricomycetes</taxon>
        <taxon>Polyporales</taxon>
        <taxon>Meruliaceae</taxon>
        <taxon>Phlebia</taxon>
    </lineage>
</organism>
<sequence>MSLQGTTVATVTDTDVTEPNVTTVLQEMTLQLQLITKQLSVMQRPESGSTGDDDFEKVDTTLQEKEEAWETAVDTLKKREQRTTDSWKDELNNILIFSGLFSAIATAFTIVSITWLQQDPGDATNIFLAHFSLQFSNFVVTASSVNSSTPALPLQNVTSSFVSASYAEPVNVLWVLSLTFSLIAAFFAITVQQWLRQLQIPTGISLQQAANLLSLRYDGLIMWQVPGIIALLPLLLQAAVVLFLVGLFILFLALNHTVAIVFSAVAITALLIFLIMTVIPLVFIRCPYKSPLIPTIMLIIQRLGLTVAGIVIALAPLLAVIFLPLNIIIVLIILFTLFIILTVQPYLSHEPAERGQERFEELCNHFGRISDRFLVWFTTYVFITNIGDFWVLRECRHFSNLKTYEISRSDAASLIDVMLLIPSSSFAKVARCLHDIQTSLVSTVFLKALQRGITGIHPKSKADFLFRGRDWQRPSEFRVWDVQKVPSVTKWFTVRHLRLGWTMLQKHLVDDETPSKETSGALIIFNDLREVVKPQELDVSITQPLLRVCAHQDIESADWMETKYAGYPARLLLDVLQEDDTASNIGE</sequence>